<reference evidence="2 3" key="1">
    <citation type="submission" date="2020-10" db="EMBL/GenBank/DDBJ databases">
        <title>Connecting structure to function with the recovery of over 1000 high-quality activated sludge metagenome-assembled genomes encoding full-length rRNA genes using long-read sequencing.</title>
        <authorList>
            <person name="Singleton C.M."/>
            <person name="Petriglieri F."/>
            <person name="Kristensen J.M."/>
            <person name="Kirkegaard R.H."/>
            <person name="Michaelsen T.Y."/>
            <person name="Andersen M.H."/>
            <person name="Karst S.M."/>
            <person name="Dueholm M.S."/>
            <person name="Nielsen P.H."/>
            <person name="Albertsen M."/>
        </authorList>
    </citation>
    <scope>NUCLEOTIDE SEQUENCE [LARGE SCALE GENOMIC DNA]</scope>
    <source>
        <strain evidence="2">Ribe_18-Q3-R11-54_BAT3C.373</strain>
    </source>
</reference>
<organism evidence="2 3">
    <name type="scientific">Candidatus Defluviibacterium haderslevense</name>
    <dbReference type="NCBI Taxonomy" id="2981993"/>
    <lineage>
        <taxon>Bacteria</taxon>
        <taxon>Pseudomonadati</taxon>
        <taxon>Bacteroidota</taxon>
        <taxon>Saprospiria</taxon>
        <taxon>Saprospirales</taxon>
        <taxon>Saprospiraceae</taxon>
        <taxon>Candidatus Defluviibacterium</taxon>
    </lineage>
</organism>
<comment type="caution">
    <text evidence="2">The sequence shown here is derived from an EMBL/GenBank/DDBJ whole genome shotgun (WGS) entry which is preliminary data.</text>
</comment>
<keyword evidence="1" id="KW-0812">Transmembrane</keyword>
<dbReference type="EMBL" id="JADKFW010000005">
    <property type="protein sequence ID" value="MBK9717696.1"/>
    <property type="molecule type" value="Genomic_DNA"/>
</dbReference>
<dbReference type="PROSITE" id="PS51257">
    <property type="entry name" value="PROKAR_LIPOPROTEIN"/>
    <property type="match status" value="1"/>
</dbReference>
<keyword evidence="1" id="KW-0472">Membrane</keyword>
<dbReference type="AlphaFoldDB" id="A0A9D7SA55"/>
<evidence type="ECO:0000313" key="3">
    <source>
        <dbReference type="Proteomes" id="UP000808349"/>
    </source>
</evidence>
<proteinExistence type="predicted"/>
<accession>A0A9D7SA55</accession>
<sequence>MNFIIRFILIFFTIVYILLFIACHKNPDPNIIIIDPADTTKVNTPDPDSSLVLCNIYLPGDTTFGAIYARKNRQNFTSFIDAYKLRYENNVPIFMIRGGTYFYPNSLYLTESFHFVVPLNYEKQKLIITSSGKIGRTFYATKDDDSILDHYKLDTTQNNYFQFTKIDTVNKRLEGVFWVQFLIDMSTKAFYKDPDILRLSYGSFWVTKLD</sequence>
<protein>
    <submittedName>
        <fullName evidence="2">Uncharacterized protein</fullName>
    </submittedName>
</protein>
<name>A0A9D7SA55_9BACT</name>
<keyword evidence="1" id="KW-1133">Transmembrane helix</keyword>
<evidence type="ECO:0000256" key="1">
    <source>
        <dbReference type="SAM" id="Phobius"/>
    </source>
</evidence>
<feature type="transmembrane region" description="Helical" evidence="1">
    <location>
        <begin position="6"/>
        <end position="23"/>
    </location>
</feature>
<dbReference type="Proteomes" id="UP000808349">
    <property type="component" value="Unassembled WGS sequence"/>
</dbReference>
<evidence type="ECO:0000313" key="2">
    <source>
        <dbReference type="EMBL" id="MBK9717696.1"/>
    </source>
</evidence>
<gene>
    <name evidence="2" type="ORF">IPO85_09320</name>
</gene>